<dbReference type="Gene3D" id="1.25.40.10">
    <property type="entry name" value="Tetratricopeptide repeat domain"/>
    <property type="match status" value="2"/>
</dbReference>
<feature type="transmembrane region" description="Helical" evidence="1">
    <location>
        <begin position="614"/>
        <end position="640"/>
    </location>
</feature>
<evidence type="ECO:0008006" key="5">
    <source>
        <dbReference type="Google" id="ProtNLM"/>
    </source>
</evidence>
<dbReference type="AlphaFoldDB" id="A0A2K3UWS4"/>
<evidence type="ECO:0000313" key="3">
    <source>
        <dbReference type="EMBL" id="PNY80987.1"/>
    </source>
</evidence>
<feature type="transmembrane region" description="Helical" evidence="1">
    <location>
        <begin position="573"/>
        <end position="593"/>
    </location>
</feature>
<comment type="caution">
    <text evidence="3">The sequence shown here is derived from an EMBL/GenBank/DDBJ whole genome shotgun (WGS) entry which is preliminary data.</text>
</comment>
<evidence type="ECO:0000313" key="4">
    <source>
        <dbReference type="Proteomes" id="UP000236379"/>
    </source>
</evidence>
<feature type="transmembrane region" description="Helical" evidence="1">
    <location>
        <begin position="660"/>
        <end position="682"/>
    </location>
</feature>
<dbReference type="EMBL" id="PPPD01000001">
    <property type="protein sequence ID" value="PNY80987.1"/>
    <property type="molecule type" value="Genomic_DNA"/>
</dbReference>
<evidence type="ECO:0000256" key="1">
    <source>
        <dbReference type="SAM" id="Phobius"/>
    </source>
</evidence>
<dbReference type="InterPro" id="IPR011990">
    <property type="entry name" value="TPR-like_helical_dom_sf"/>
</dbReference>
<name>A0A2K3UWS4_9DEIO</name>
<feature type="chain" id="PRO_5014451910" description="Tetratricopeptide repeat-containing protein" evidence="2">
    <location>
        <begin position="22"/>
        <end position="698"/>
    </location>
</feature>
<keyword evidence="1" id="KW-0472">Membrane</keyword>
<proteinExistence type="predicted"/>
<keyword evidence="4" id="KW-1185">Reference proteome</keyword>
<gene>
    <name evidence="3" type="ORF">CVO96_06005</name>
</gene>
<dbReference type="RefSeq" id="WP_103311424.1">
    <property type="nucleotide sequence ID" value="NZ_PPPD01000001.1"/>
</dbReference>
<accession>A0A2K3UWS4</accession>
<evidence type="ECO:0000256" key="2">
    <source>
        <dbReference type="SAM" id="SignalP"/>
    </source>
</evidence>
<dbReference type="SUPFAM" id="SSF48452">
    <property type="entry name" value="TPR-like"/>
    <property type="match status" value="1"/>
</dbReference>
<sequence length="698" mass="73535">MLRRVGLGLGLLALGLFSAQAAPVLEGRVLRYEDGPRVVWQRTFPATLGDLSGPLEVQGVVYLGAGPVVYALNAAGALLGRADLPGLVTSLDASGGAVRATVQEGGLSGQYSLETGGGLNVRERVVLPPNVRITGFLARVADATPRAALDRAAADDPTNPFLALRRAQATRDPYLTLSEVRRALSGSVPFPAWVQLAARLDGAGFPAAADAALGRALKDAASRGIDPDIALSRSALFAYGNPSGYVGTLLEQNRLARAEAWMRYLRELHPRFEGGPALYERYARILDTQGRSGEAEEWRQFTRTLRAGTLYNLGPQGLRSVRDAARLATLSLGLSLAAALLTLLARAWGPQGAQTAELGGRFLSWLRHPLSRARRAVVAYASWSERLLLTLLAAALILAVGGWQWANLASAALRSPALNLGTYGGWSAANLPALNLRPGPDAALLGGLAAQFDGEDASAREQYLRALPDACAQNNLGVIAQNRGDQAQARERYRAALAARPELAAAAFNLGLNPSTPGTAFQRLYRPGQPRLCLPDARSLTRAVTGDLSVTLGQFLRQPQGALSPGPGRSVRLGLLLILTTLLGTVLAFSLLLPRAPLTLAQSRPPLYRLLGALLPGTSLLDSAWGGVLLLAWSAALAALAPRSGLIAFPDLAPLTQGGAQGALLALLLGTYALNTLVFVAAELRHSRRLRREAAAGA</sequence>
<organism evidence="3 4">
    <name type="scientific">Deinococcus koreensis</name>
    <dbReference type="NCBI Taxonomy" id="2054903"/>
    <lineage>
        <taxon>Bacteria</taxon>
        <taxon>Thermotogati</taxon>
        <taxon>Deinococcota</taxon>
        <taxon>Deinococci</taxon>
        <taxon>Deinococcales</taxon>
        <taxon>Deinococcaceae</taxon>
        <taxon>Deinococcus</taxon>
    </lineage>
</organism>
<dbReference type="SUPFAM" id="SSF50998">
    <property type="entry name" value="Quinoprotein alcohol dehydrogenase-like"/>
    <property type="match status" value="1"/>
</dbReference>
<protein>
    <recommendedName>
        <fullName evidence="5">Tetratricopeptide repeat-containing protein</fullName>
    </recommendedName>
</protein>
<keyword evidence="2" id="KW-0732">Signal</keyword>
<feature type="signal peptide" evidence="2">
    <location>
        <begin position="1"/>
        <end position="21"/>
    </location>
</feature>
<keyword evidence="1" id="KW-1133">Transmembrane helix</keyword>
<reference evidence="3 4" key="1">
    <citation type="submission" date="2018-01" db="EMBL/GenBank/DDBJ databases">
        <title>Deinococcus koreensis sp. nov., a radiation-resistant bacterium isolated from river water.</title>
        <authorList>
            <person name="Choi A."/>
        </authorList>
    </citation>
    <scope>NUCLEOTIDE SEQUENCE [LARGE SCALE GENOMIC DNA]</scope>
    <source>
        <strain evidence="3 4">SJW1-2</strain>
    </source>
</reference>
<keyword evidence="1" id="KW-0812">Transmembrane</keyword>
<dbReference type="InterPro" id="IPR011047">
    <property type="entry name" value="Quinoprotein_ADH-like_sf"/>
</dbReference>
<dbReference type="Proteomes" id="UP000236379">
    <property type="component" value="Unassembled WGS sequence"/>
</dbReference>